<dbReference type="GO" id="GO:0019878">
    <property type="term" value="P:lysine biosynthetic process via aminoadipic acid"/>
    <property type="evidence" value="ECO:0007669"/>
    <property type="project" value="TreeGrafter"/>
</dbReference>
<evidence type="ECO:0000259" key="3">
    <source>
        <dbReference type="Pfam" id="PF01648"/>
    </source>
</evidence>
<protein>
    <recommendedName>
        <fullName evidence="1">holo-[acyl-carrier-protein] synthase</fullName>
        <ecNumber evidence="1">2.7.8.7</ecNumber>
    </recommendedName>
</protein>
<dbReference type="InterPro" id="IPR008278">
    <property type="entry name" value="4-PPantetheinyl_Trfase_dom"/>
</dbReference>
<dbReference type="InterPro" id="IPR037143">
    <property type="entry name" value="4-PPantetheinyl_Trfase_dom_sf"/>
</dbReference>
<dbReference type="PANTHER" id="PTHR12215">
    <property type="entry name" value="PHOSPHOPANTETHEINE TRANSFERASE"/>
    <property type="match status" value="1"/>
</dbReference>
<sequence>MPGDKHDQHMSHIFICDFEDGYLKDSFNFEMAMRLLPFEAQDKVLRKRSDKLQRMALTNRLLQLYGCSIVTGENFNHLIFGNGPFGKPMLLGHNGIEFSMSNGEQSCVMAVQETEVGIDIASTIDCNHWDAEYLDTFQDIFTDQEFKTLKESSSHRDELFTLYWSMKESYMKLIGTGLNTNIKAIDIGEIPEPLQELEVRSVEKKINGRHIMFISRWINKHEIVTTSTFLLPQTPFDSYNAESVDTKQLIEYLSLRQDDHPHQ</sequence>
<dbReference type="SUPFAM" id="SSF56214">
    <property type="entry name" value="4'-phosphopantetheinyl transferase"/>
    <property type="match status" value="2"/>
</dbReference>
<dbReference type="GO" id="GO:0008897">
    <property type="term" value="F:holo-[acyl-carrier-protein] synthase activity"/>
    <property type="evidence" value="ECO:0007669"/>
    <property type="project" value="UniProtKB-EC"/>
</dbReference>
<evidence type="ECO:0000313" key="5">
    <source>
        <dbReference type="Proteomes" id="UP000000598"/>
    </source>
</evidence>
<feature type="domain" description="4'-phosphopantetheinyl transferase" evidence="3">
    <location>
        <begin position="116"/>
        <end position="201"/>
    </location>
</feature>
<dbReference type="KEGG" id="kla:KLLA0_E08933g"/>
<dbReference type="Gene3D" id="3.90.470.20">
    <property type="entry name" value="4'-phosphopantetheinyl transferase domain"/>
    <property type="match status" value="2"/>
</dbReference>
<gene>
    <name evidence="4" type="ORF">KLLA0_E08933g</name>
</gene>
<accession>Q6CNY7</accession>
<name>Q6CNY7_KLULA</name>
<dbReference type="InParanoid" id="Q6CNY7"/>
<dbReference type="FunCoup" id="Q6CNY7">
    <property type="interactions" value="43"/>
</dbReference>
<dbReference type="Pfam" id="PF01648">
    <property type="entry name" value="ACPS"/>
    <property type="match status" value="1"/>
</dbReference>
<evidence type="ECO:0000313" key="4">
    <source>
        <dbReference type="EMBL" id="CAG99439.1"/>
    </source>
</evidence>
<dbReference type="PaxDb" id="284590-Q6CNY7"/>
<dbReference type="GO" id="GO:0000287">
    <property type="term" value="F:magnesium ion binding"/>
    <property type="evidence" value="ECO:0007669"/>
    <property type="project" value="InterPro"/>
</dbReference>
<dbReference type="eggNOG" id="KOG0945">
    <property type="taxonomic scope" value="Eukaryota"/>
</dbReference>
<dbReference type="Proteomes" id="UP000000598">
    <property type="component" value="Chromosome E"/>
</dbReference>
<dbReference type="PANTHER" id="PTHR12215:SF10">
    <property type="entry name" value="L-AMINOADIPATE-SEMIALDEHYDE DEHYDROGENASE-PHOSPHOPANTETHEINYL TRANSFERASE"/>
    <property type="match status" value="1"/>
</dbReference>
<keyword evidence="5" id="KW-1185">Reference proteome</keyword>
<dbReference type="STRING" id="284590.Q6CNY7"/>
<dbReference type="HOGENOM" id="CLU_075352_0_0_1"/>
<proteinExistence type="predicted"/>
<dbReference type="GO" id="GO:0005829">
    <property type="term" value="C:cytosol"/>
    <property type="evidence" value="ECO:0007669"/>
    <property type="project" value="TreeGrafter"/>
</dbReference>
<dbReference type="EMBL" id="CR382125">
    <property type="protein sequence ID" value="CAG99439.1"/>
    <property type="molecule type" value="Genomic_DNA"/>
</dbReference>
<organism evidence="4 5">
    <name type="scientific">Kluyveromyces lactis (strain ATCC 8585 / CBS 2359 / DSM 70799 / NBRC 1267 / NRRL Y-1140 / WM37)</name>
    <name type="common">Yeast</name>
    <name type="synonym">Candida sphaerica</name>
    <dbReference type="NCBI Taxonomy" id="284590"/>
    <lineage>
        <taxon>Eukaryota</taxon>
        <taxon>Fungi</taxon>
        <taxon>Dikarya</taxon>
        <taxon>Ascomycota</taxon>
        <taxon>Saccharomycotina</taxon>
        <taxon>Saccharomycetes</taxon>
        <taxon>Saccharomycetales</taxon>
        <taxon>Saccharomycetaceae</taxon>
        <taxon>Kluyveromyces</taxon>
    </lineage>
</organism>
<dbReference type="EC" id="2.7.8.7" evidence="1"/>
<evidence type="ECO:0000256" key="2">
    <source>
        <dbReference type="ARBA" id="ARBA00022679"/>
    </source>
</evidence>
<keyword evidence="2" id="KW-0808">Transferase</keyword>
<dbReference type="OMA" id="PWAGIFV"/>
<evidence type="ECO:0000256" key="1">
    <source>
        <dbReference type="ARBA" id="ARBA00013172"/>
    </source>
</evidence>
<dbReference type="AlphaFoldDB" id="Q6CNY7"/>
<reference evidence="4 5" key="1">
    <citation type="journal article" date="2004" name="Nature">
        <title>Genome evolution in yeasts.</title>
        <authorList>
            <consortium name="Genolevures"/>
            <person name="Dujon B."/>
            <person name="Sherman D."/>
            <person name="Fischer G."/>
            <person name="Durrens P."/>
            <person name="Casaregola S."/>
            <person name="Lafontaine I."/>
            <person name="de Montigny J."/>
            <person name="Marck C."/>
            <person name="Neuveglise C."/>
            <person name="Talla E."/>
            <person name="Goffard N."/>
            <person name="Frangeul L."/>
            <person name="Aigle M."/>
            <person name="Anthouard V."/>
            <person name="Babour A."/>
            <person name="Barbe V."/>
            <person name="Barnay S."/>
            <person name="Blanchin S."/>
            <person name="Beckerich J.M."/>
            <person name="Beyne E."/>
            <person name="Bleykasten C."/>
            <person name="Boisrame A."/>
            <person name="Boyer J."/>
            <person name="Cattolico L."/>
            <person name="Confanioleri F."/>
            <person name="de Daruvar A."/>
            <person name="Despons L."/>
            <person name="Fabre E."/>
            <person name="Fairhead C."/>
            <person name="Ferry-Dumazet H."/>
            <person name="Groppi A."/>
            <person name="Hantraye F."/>
            <person name="Hennequin C."/>
            <person name="Jauniaux N."/>
            <person name="Joyet P."/>
            <person name="Kachouri R."/>
            <person name="Kerrest A."/>
            <person name="Koszul R."/>
            <person name="Lemaire M."/>
            <person name="Lesur I."/>
            <person name="Ma L."/>
            <person name="Muller H."/>
            <person name="Nicaud J.M."/>
            <person name="Nikolski M."/>
            <person name="Oztas S."/>
            <person name="Ozier-Kalogeropoulos O."/>
            <person name="Pellenz S."/>
            <person name="Potier S."/>
            <person name="Richard G.F."/>
            <person name="Straub M.L."/>
            <person name="Suleau A."/>
            <person name="Swennene D."/>
            <person name="Tekaia F."/>
            <person name="Wesolowski-Louvel M."/>
            <person name="Westhof E."/>
            <person name="Wirth B."/>
            <person name="Zeniou-Meyer M."/>
            <person name="Zivanovic I."/>
            <person name="Bolotin-Fukuhara M."/>
            <person name="Thierry A."/>
            <person name="Bouchier C."/>
            <person name="Caudron B."/>
            <person name="Scarpelli C."/>
            <person name="Gaillardin C."/>
            <person name="Weissenbach J."/>
            <person name="Wincker P."/>
            <person name="Souciet J.L."/>
        </authorList>
    </citation>
    <scope>NUCLEOTIDE SEQUENCE [LARGE SCALE GENOMIC DNA]</scope>
    <source>
        <strain evidence="5">ATCC 8585 / CBS 2359 / DSM 70799 / NBRC 1267 / NRRL Y-1140 / WM37</strain>
    </source>
</reference>
<dbReference type="InterPro" id="IPR050559">
    <property type="entry name" value="P-Pant_transferase_sf"/>
</dbReference>